<feature type="compositionally biased region" description="Low complexity" evidence="1">
    <location>
        <begin position="226"/>
        <end position="241"/>
    </location>
</feature>
<dbReference type="EMBL" id="CDMZ01002028">
    <property type="protein sequence ID" value="CEM40401.1"/>
    <property type="molecule type" value="Genomic_DNA"/>
</dbReference>
<organism evidence="2">
    <name type="scientific">Chromera velia CCMP2878</name>
    <dbReference type="NCBI Taxonomy" id="1169474"/>
    <lineage>
        <taxon>Eukaryota</taxon>
        <taxon>Sar</taxon>
        <taxon>Alveolata</taxon>
        <taxon>Colpodellida</taxon>
        <taxon>Chromeraceae</taxon>
        <taxon>Chromera</taxon>
    </lineage>
</organism>
<name>A0A0G4H9G9_9ALVE</name>
<feature type="compositionally biased region" description="Polar residues" evidence="1">
    <location>
        <begin position="286"/>
        <end position="296"/>
    </location>
</feature>
<accession>A0A0G4H9G9</accession>
<dbReference type="AlphaFoldDB" id="A0A0G4H9G9"/>
<protein>
    <submittedName>
        <fullName evidence="2">Uncharacterized protein</fullName>
    </submittedName>
</protein>
<feature type="region of interest" description="Disordered" evidence="1">
    <location>
        <begin position="189"/>
        <end position="212"/>
    </location>
</feature>
<feature type="region of interest" description="Disordered" evidence="1">
    <location>
        <begin position="226"/>
        <end position="251"/>
    </location>
</feature>
<reference evidence="2" key="1">
    <citation type="submission" date="2014-11" db="EMBL/GenBank/DDBJ databases">
        <authorList>
            <person name="Otto D Thomas"/>
            <person name="Naeem Raeece"/>
        </authorList>
    </citation>
    <scope>NUCLEOTIDE SEQUENCE</scope>
</reference>
<feature type="region of interest" description="Disordered" evidence="1">
    <location>
        <begin position="286"/>
        <end position="305"/>
    </location>
</feature>
<sequence>MVPAPPYCYGPHGTIDTATRTARVLVQTALEELNLPKVLYKHVLDGICETWNKTYNKQIGMTPAEKHLGFPPVRTFMFGDQVVVKMNEKSLELAGVEVTYLYKENSHLATVLRRAPVLGKGTETHTVLEVHPAWLKPVRRGLNKSWLGRRQKWEVLEARHWLDIQAQKQQQAPAVLHGPSLSPVSVFPIPSQSRPREWSEGQPFPSAPETANAAVSPVASPEAVPAVVPPSASADAAAQPSGVNQEEEEWGRVKEELFGDRVLEMKAEEGQVQEEGGAMLIAKQGQPTLPQTQSNRPSPPTKIPYSRRMLQWDSDVRRYSEEFGGDAPFLALASF</sequence>
<proteinExistence type="predicted"/>
<dbReference type="PhylomeDB" id="A0A0G4H9G9"/>
<evidence type="ECO:0000256" key="1">
    <source>
        <dbReference type="SAM" id="MobiDB-lite"/>
    </source>
</evidence>
<dbReference type="VEuPathDB" id="CryptoDB:Cvel_5930"/>
<evidence type="ECO:0000313" key="2">
    <source>
        <dbReference type="EMBL" id="CEM40401.1"/>
    </source>
</evidence>
<gene>
    <name evidence="2" type="ORF">Cvel_5930</name>
</gene>